<sequence>MQINHHIGRLVRPVNFRNIDDPNRTNVAYVRLAIDGMTSKQTTFLDYVAFGKTAELLSKLTMDKGDLVELQFNIQNNEYFDQVTQKKVFNSQNVISRIKVYHNGKNTNQQEVSTSLPPYPAEFDTPTNTPSLPADNPFADYDTFMS</sequence>
<dbReference type="SUPFAM" id="SSF50249">
    <property type="entry name" value="Nucleic acid-binding proteins"/>
    <property type="match status" value="1"/>
</dbReference>
<reference evidence="3 4" key="1">
    <citation type="submission" date="2023-10" db="EMBL/GenBank/DDBJ databases">
        <authorList>
            <person name="Botero Cardona J."/>
        </authorList>
    </citation>
    <scope>NUCLEOTIDE SEQUENCE [LARGE SCALE GENOMIC DNA]</scope>
    <source>
        <strain evidence="3 4">R-54839</strain>
    </source>
</reference>
<dbReference type="Gene3D" id="2.40.50.140">
    <property type="entry name" value="Nucleic acid-binding proteins"/>
    <property type="match status" value="1"/>
</dbReference>
<dbReference type="PROSITE" id="PS50935">
    <property type="entry name" value="SSB"/>
    <property type="match status" value="1"/>
</dbReference>
<dbReference type="RefSeq" id="WP_187753359.1">
    <property type="nucleotide sequence ID" value="NZ_CAUZLR010000001.1"/>
</dbReference>
<evidence type="ECO:0000313" key="4">
    <source>
        <dbReference type="Proteomes" id="UP001314261"/>
    </source>
</evidence>
<comment type="caution">
    <text evidence="3">The sequence shown here is derived from an EMBL/GenBank/DDBJ whole genome shotgun (WGS) entry which is preliminary data.</text>
</comment>
<dbReference type="Proteomes" id="UP001314261">
    <property type="component" value="Unassembled WGS sequence"/>
</dbReference>
<evidence type="ECO:0000313" key="3">
    <source>
        <dbReference type="EMBL" id="CAK1229901.1"/>
    </source>
</evidence>
<dbReference type="InterPro" id="IPR000424">
    <property type="entry name" value="Primosome_PriB/ssb"/>
</dbReference>
<gene>
    <name evidence="3" type="ORF">R54839_PPFHFPJH_00378</name>
</gene>
<dbReference type="GO" id="GO:0003677">
    <property type="term" value="F:DNA binding"/>
    <property type="evidence" value="ECO:0007669"/>
    <property type="project" value="UniProtKB-KW"/>
</dbReference>
<keyword evidence="1 2" id="KW-0238">DNA-binding</keyword>
<accession>A0ABN9YKW4</accession>
<keyword evidence="4" id="KW-1185">Reference proteome</keyword>
<name>A0ABN9YKW4_9LACO</name>
<dbReference type="EMBL" id="CAUZLR010000001">
    <property type="protein sequence ID" value="CAK1229901.1"/>
    <property type="molecule type" value="Genomic_DNA"/>
</dbReference>
<evidence type="ECO:0000256" key="1">
    <source>
        <dbReference type="ARBA" id="ARBA00023125"/>
    </source>
</evidence>
<evidence type="ECO:0000256" key="2">
    <source>
        <dbReference type="PROSITE-ProRule" id="PRU00252"/>
    </source>
</evidence>
<protein>
    <submittedName>
        <fullName evidence="3">Single-stranded DNA-binding protein (Ssb)</fullName>
    </submittedName>
</protein>
<proteinExistence type="predicted"/>
<organism evidence="3 4">
    <name type="scientific">Fructobacillus fructosus</name>
    <dbReference type="NCBI Taxonomy" id="1631"/>
    <lineage>
        <taxon>Bacteria</taxon>
        <taxon>Bacillati</taxon>
        <taxon>Bacillota</taxon>
        <taxon>Bacilli</taxon>
        <taxon>Lactobacillales</taxon>
        <taxon>Lactobacillaceae</taxon>
        <taxon>Fructobacillus</taxon>
    </lineage>
</organism>
<dbReference type="InterPro" id="IPR012340">
    <property type="entry name" value="NA-bd_OB-fold"/>
</dbReference>